<dbReference type="InterPro" id="IPR056823">
    <property type="entry name" value="TEN-like_YD-shell"/>
</dbReference>
<name>A0A840SD95_9SPIR</name>
<keyword evidence="4" id="KW-1185">Reference proteome</keyword>
<comment type="caution">
    <text evidence="3">The sequence shown here is derived from an EMBL/GenBank/DDBJ whole genome shotgun (WGS) entry which is preliminary data.</text>
</comment>
<protein>
    <submittedName>
        <fullName evidence="3">RHS repeat-associated protein</fullName>
    </submittedName>
</protein>
<dbReference type="RefSeq" id="WP_246428872.1">
    <property type="nucleotide sequence ID" value="NZ_JACHFR010000002.1"/>
</dbReference>
<dbReference type="Pfam" id="PF25023">
    <property type="entry name" value="TEN_YD-shell"/>
    <property type="match status" value="1"/>
</dbReference>
<evidence type="ECO:0000259" key="2">
    <source>
        <dbReference type="Pfam" id="PF25023"/>
    </source>
</evidence>
<proteinExistence type="predicted"/>
<dbReference type="InterPro" id="IPR022385">
    <property type="entry name" value="Rhs_assc_core"/>
</dbReference>
<organism evidence="3 4">
    <name type="scientific">Treponema rectale</name>
    <dbReference type="NCBI Taxonomy" id="744512"/>
    <lineage>
        <taxon>Bacteria</taxon>
        <taxon>Pseudomonadati</taxon>
        <taxon>Spirochaetota</taxon>
        <taxon>Spirochaetia</taxon>
        <taxon>Spirochaetales</taxon>
        <taxon>Treponemataceae</taxon>
        <taxon>Treponema</taxon>
    </lineage>
</organism>
<feature type="domain" description="Teneurin-like YD-shell" evidence="2">
    <location>
        <begin position="195"/>
        <end position="320"/>
    </location>
</feature>
<gene>
    <name evidence="3" type="ORF">HNP77_001069</name>
</gene>
<dbReference type="NCBIfam" id="TIGR03696">
    <property type="entry name" value="Rhs_assc_core"/>
    <property type="match status" value="1"/>
</dbReference>
<dbReference type="Proteomes" id="UP000578697">
    <property type="component" value="Unassembled WGS sequence"/>
</dbReference>
<accession>A0A840SD95</accession>
<dbReference type="PANTHER" id="PTHR32305:SF15">
    <property type="entry name" value="PROTEIN RHSA-RELATED"/>
    <property type="match status" value="1"/>
</dbReference>
<evidence type="ECO:0000256" key="1">
    <source>
        <dbReference type="ARBA" id="ARBA00022737"/>
    </source>
</evidence>
<dbReference type="EMBL" id="JACHFR010000002">
    <property type="protein sequence ID" value="MBB5218700.1"/>
    <property type="molecule type" value="Genomic_DNA"/>
</dbReference>
<evidence type="ECO:0000313" key="3">
    <source>
        <dbReference type="EMBL" id="MBB5218700.1"/>
    </source>
</evidence>
<evidence type="ECO:0000313" key="4">
    <source>
        <dbReference type="Proteomes" id="UP000578697"/>
    </source>
</evidence>
<keyword evidence="1" id="KW-0677">Repeat</keyword>
<sequence>MTSKISTENVTPDKKVGDDLNYELKYNYDNVNYAHRLINVGNRYYTYDDNGNIICEQDGKPSEEKITYGHAINEETENVYSTDYGWGLYKESSDNNQSSVSYKRSYSWNEKNQLISSVDSTYSTTYVYGQDGQRSNKFTQTSETVYFNKMWTLHTDSGNSVSGGQYAKNIYLGDTRIVTKLNSGNSPTYQEEYYKQYYYHSDHLGSASLISDYKGDEYQRLEYTPYGEIWIKKTTNTGNEYLPYKFTGKEMDEETGLYYYGARYLDPKYSIWISTDPALGEYIPAVGKANAKDSGSLPGMGGLFNPINSNLYHYAGNNPVKYVDPDGNEQTDAQKKQVTAFSNLASGDSNFKESLKNNIVLEIQRSADDNGFNGMYYRSTATLKAFDISLNEVPIQSTADHDKLNNGEPKYEGRTIPAGEYTGTLLNMSGCYLCAISITGNGVAYEEWVLVHPNAYTAKGINTPYRSDGKPQSLACQISELNNFQEIMNILHEFDMHGGEPKETDKIKEWKAGDKIKIIIRDPLPIGE</sequence>
<reference evidence="3 4" key="1">
    <citation type="submission" date="2020-08" db="EMBL/GenBank/DDBJ databases">
        <title>Genomic Encyclopedia of Type Strains, Phase IV (KMG-IV): sequencing the most valuable type-strain genomes for metagenomic binning, comparative biology and taxonomic classification.</title>
        <authorList>
            <person name="Goeker M."/>
        </authorList>
    </citation>
    <scope>NUCLEOTIDE SEQUENCE [LARGE SCALE GENOMIC DNA]</scope>
    <source>
        <strain evidence="3 4">DSM 103679</strain>
    </source>
</reference>
<dbReference type="PANTHER" id="PTHR32305">
    <property type="match status" value="1"/>
</dbReference>
<dbReference type="InterPro" id="IPR050708">
    <property type="entry name" value="T6SS_VgrG/RHS"/>
</dbReference>
<dbReference type="Gene3D" id="2.180.10.10">
    <property type="entry name" value="RHS repeat-associated core"/>
    <property type="match status" value="1"/>
</dbReference>
<dbReference type="AlphaFoldDB" id="A0A840SD95"/>